<dbReference type="SUPFAM" id="SSF111126">
    <property type="entry name" value="Ligand-binding domain in the NO signalling and Golgi transport"/>
    <property type="match status" value="1"/>
</dbReference>
<evidence type="ECO:0000313" key="2">
    <source>
        <dbReference type="EMBL" id="APB32793.1"/>
    </source>
</evidence>
<dbReference type="EMBL" id="CP017675">
    <property type="protein sequence ID" value="APB32793.1"/>
    <property type="molecule type" value="Genomic_DNA"/>
</dbReference>
<dbReference type="Proteomes" id="UP000180235">
    <property type="component" value="Chromosome"/>
</dbReference>
<feature type="domain" description="4-vinyl reductase 4VR" evidence="1">
    <location>
        <begin position="144"/>
        <end position="206"/>
    </location>
</feature>
<evidence type="ECO:0000313" key="3">
    <source>
        <dbReference type="Proteomes" id="UP000180235"/>
    </source>
</evidence>
<gene>
    <name evidence="2" type="ORF">GlitD10_0481</name>
</gene>
<dbReference type="RefSeq" id="WP_216634807.1">
    <property type="nucleotide sequence ID" value="NZ_CP017675.1"/>
</dbReference>
<dbReference type="AlphaFoldDB" id="A0A1J0AA69"/>
<dbReference type="InterPro" id="IPR024096">
    <property type="entry name" value="NO_sig/Golgi_transp_ligand-bd"/>
</dbReference>
<accession>A0A1J0AA69</accession>
<organism evidence="2 3">
    <name type="scientific">Gloeomargarita lithophora Alchichica-D10</name>
    <dbReference type="NCBI Taxonomy" id="1188229"/>
    <lineage>
        <taxon>Bacteria</taxon>
        <taxon>Bacillati</taxon>
        <taxon>Cyanobacteriota</taxon>
        <taxon>Cyanophyceae</taxon>
        <taxon>Gloeomargaritales</taxon>
        <taxon>Gloeomargaritaceae</taxon>
        <taxon>Gloeomargarita</taxon>
    </lineage>
</organism>
<dbReference type="PANTHER" id="PTHR35090:SF1">
    <property type="entry name" value="SLR0144 PROTEIN"/>
    <property type="match status" value="1"/>
</dbReference>
<dbReference type="SMART" id="SM00989">
    <property type="entry name" value="V4R"/>
    <property type="match status" value="1"/>
</dbReference>
<dbReference type="STRING" id="1188229.GlitD10_0481"/>
<dbReference type="Gene3D" id="3.30.1380.20">
    <property type="entry name" value="Trafficking protein particle complex subunit 3"/>
    <property type="match status" value="1"/>
</dbReference>
<dbReference type="KEGG" id="glt:GlitD10_0481"/>
<evidence type="ECO:0000259" key="1">
    <source>
        <dbReference type="SMART" id="SM00989"/>
    </source>
</evidence>
<sequence length="240" mass="26721">MPTMSEQGTSLTTADWWDSPAPTPVVKKHNHYDLTTFFRWDLPQGTVTDANGAVNFFASEDLITGLLDGLTEEVGEAAPVVLYQIGRQWGTLDGQAFDEWFTAEFARPVRQTNLLFLLETWWWPFTAQGWGRWEIDLSLQKQNYLLLNIFDSAIARTLGIVGKPVCHLYAGLFAGFLSHLVNQSLECAEIQCFAMGATYCRFVVGKAPAIQQVNAWVSQGLGVREIEQKLAGGQVLCPTT</sequence>
<dbReference type="Pfam" id="PF02830">
    <property type="entry name" value="V4R"/>
    <property type="match status" value="1"/>
</dbReference>
<protein>
    <submittedName>
        <fullName evidence="2">4-vinyl reductase 4VR</fullName>
    </submittedName>
</protein>
<dbReference type="InterPro" id="IPR004096">
    <property type="entry name" value="V4R"/>
</dbReference>
<proteinExistence type="predicted"/>
<reference evidence="2 3" key="1">
    <citation type="submission" date="2016-10" db="EMBL/GenBank/DDBJ databases">
        <title>Description of Gloeomargarita lithophora gen. nov., sp. nov., a thylakoid-bearing basal-branching cyanobacterium with intracellular carbonates, and proposal for Gloeomargaritales ord. nov.</title>
        <authorList>
            <person name="Moreira D."/>
            <person name="Tavera R."/>
            <person name="Benzerara K."/>
            <person name="Skouri-Panet F."/>
            <person name="Couradeau E."/>
            <person name="Gerard E."/>
            <person name="Loussert C."/>
            <person name="Novelo E."/>
            <person name="Zivanovic Y."/>
            <person name="Lopez-Garcia P."/>
        </authorList>
    </citation>
    <scope>NUCLEOTIDE SEQUENCE [LARGE SCALE GENOMIC DNA]</scope>
    <source>
        <strain evidence="2 3">D10</strain>
    </source>
</reference>
<name>A0A1J0AA69_9CYAN</name>
<dbReference type="PANTHER" id="PTHR35090">
    <property type="entry name" value="DNA-DIRECTED RNA POLYMERASE SUBUNIT I"/>
    <property type="match status" value="1"/>
</dbReference>
<keyword evidence="3" id="KW-1185">Reference proteome</keyword>